<sequence length="143" mass="16360">MLLTVHLALAKWSGTLDRKFECELCDRSFSEKWALNNHMKLHNGEKPYKCIWPSCHYAFLNLSAMKDHYRTHTGETHRHPILSGRADSQRPRRFSAAAPPHLPSLGWKEHSQVRANNSRRSSICSRYEHPGEVEPALGSQSDG</sequence>
<feature type="region of interest" description="Disordered" evidence="8">
    <location>
        <begin position="71"/>
        <end position="143"/>
    </location>
</feature>
<dbReference type="PROSITE" id="PS50157">
    <property type="entry name" value="ZINC_FINGER_C2H2_2"/>
    <property type="match status" value="2"/>
</dbReference>
<reference evidence="10 11" key="1">
    <citation type="journal article" date="2018" name="G3 (Bethesda)">
        <title>A High-Quality Reference Genome for the Invasive Mosquitofish Gambusia affinis Using a Chicago Library.</title>
        <authorList>
            <person name="Hoffberg S.L."/>
            <person name="Troendle N.J."/>
            <person name="Glenn T.C."/>
            <person name="Mahmud O."/>
            <person name="Louha S."/>
            <person name="Chalopin D."/>
            <person name="Bennetzen J.L."/>
            <person name="Mauricio R."/>
        </authorList>
    </citation>
    <scope>NUCLEOTIDE SEQUENCE [LARGE SCALE GENOMIC DNA]</scope>
    <source>
        <strain evidence="10">NE01/NJP1002.9</strain>
        <tissue evidence="10">Muscle</tissue>
    </source>
</reference>
<dbReference type="Proteomes" id="UP000250572">
    <property type="component" value="Unassembled WGS sequence"/>
</dbReference>
<dbReference type="SMART" id="SM00355">
    <property type="entry name" value="ZnF_C2H2"/>
    <property type="match status" value="2"/>
</dbReference>
<name>A0A315WSB2_GAMAF</name>
<evidence type="ECO:0000256" key="6">
    <source>
        <dbReference type="ARBA" id="ARBA00023242"/>
    </source>
</evidence>
<evidence type="ECO:0000256" key="2">
    <source>
        <dbReference type="ARBA" id="ARBA00022723"/>
    </source>
</evidence>
<dbReference type="PROSITE" id="PS00028">
    <property type="entry name" value="ZINC_FINGER_C2H2_1"/>
    <property type="match status" value="2"/>
</dbReference>
<evidence type="ECO:0000313" key="11">
    <source>
        <dbReference type="Proteomes" id="UP000250572"/>
    </source>
</evidence>
<feature type="domain" description="C2H2-type" evidence="9">
    <location>
        <begin position="20"/>
        <end position="47"/>
    </location>
</feature>
<gene>
    <name evidence="10" type="ORF">CCH79_00012065</name>
</gene>
<dbReference type="InterPro" id="IPR013087">
    <property type="entry name" value="Znf_C2H2_type"/>
</dbReference>
<dbReference type="AlphaFoldDB" id="A0A315WSB2"/>
<evidence type="ECO:0000256" key="7">
    <source>
        <dbReference type="PROSITE-ProRule" id="PRU00042"/>
    </source>
</evidence>
<keyword evidence="5" id="KW-0862">Zinc</keyword>
<evidence type="ECO:0000313" key="10">
    <source>
        <dbReference type="EMBL" id="PWA32315.1"/>
    </source>
</evidence>
<proteinExistence type="predicted"/>
<dbReference type="GO" id="GO:0005634">
    <property type="term" value="C:nucleus"/>
    <property type="evidence" value="ECO:0007669"/>
    <property type="project" value="UniProtKB-SubCell"/>
</dbReference>
<dbReference type="Pfam" id="PF13894">
    <property type="entry name" value="zf-C2H2_4"/>
    <property type="match status" value="1"/>
</dbReference>
<keyword evidence="4 7" id="KW-0863">Zinc-finger</keyword>
<dbReference type="PANTHER" id="PTHR24388">
    <property type="entry name" value="ZINC FINGER PROTEIN"/>
    <property type="match status" value="1"/>
</dbReference>
<dbReference type="PANTHER" id="PTHR24388:SF54">
    <property type="entry name" value="PROTEIN ESCARGOT"/>
    <property type="match status" value="1"/>
</dbReference>
<evidence type="ECO:0000256" key="5">
    <source>
        <dbReference type="ARBA" id="ARBA00022833"/>
    </source>
</evidence>
<keyword evidence="6" id="KW-0539">Nucleus</keyword>
<dbReference type="Gene3D" id="3.30.160.60">
    <property type="entry name" value="Classic Zinc Finger"/>
    <property type="match status" value="2"/>
</dbReference>
<keyword evidence="3" id="KW-0677">Repeat</keyword>
<comment type="subcellular location">
    <subcellularLocation>
        <location evidence="1">Nucleus</location>
    </subcellularLocation>
</comment>
<evidence type="ECO:0000256" key="1">
    <source>
        <dbReference type="ARBA" id="ARBA00004123"/>
    </source>
</evidence>
<evidence type="ECO:0000256" key="4">
    <source>
        <dbReference type="ARBA" id="ARBA00022771"/>
    </source>
</evidence>
<dbReference type="FunFam" id="3.30.160.60:FF:001819">
    <property type="entry name" value="zinc finger protein 407"/>
    <property type="match status" value="1"/>
</dbReference>
<dbReference type="GO" id="GO:0000978">
    <property type="term" value="F:RNA polymerase II cis-regulatory region sequence-specific DNA binding"/>
    <property type="evidence" value="ECO:0007669"/>
    <property type="project" value="TreeGrafter"/>
</dbReference>
<keyword evidence="11" id="KW-1185">Reference proteome</keyword>
<evidence type="ECO:0000256" key="3">
    <source>
        <dbReference type="ARBA" id="ARBA00022737"/>
    </source>
</evidence>
<feature type="compositionally biased region" description="Polar residues" evidence="8">
    <location>
        <begin position="113"/>
        <end position="124"/>
    </location>
</feature>
<evidence type="ECO:0000259" key="9">
    <source>
        <dbReference type="PROSITE" id="PS50157"/>
    </source>
</evidence>
<dbReference type="InterPro" id="IPR036236">
    <property type="entry name" value="Znf_C2H2_sf"/>
</dbReference>
<evidence type="ECO:0000256" key="8">
    <source>
        <dbReference type="SAM" id="MobiDB-lite"/>
    </source>
</evidence>
<dbReference type="SUPFAM" id="SSF57667">
    <property type="entry name" value="beta-beta-alpha zinc fingers"/>
    <property type="match status" value="1"/>
</dbReference>
<organism evidence="10 11">
    <name type="scientific">Gambusia affinis</name>
    <name type="common">Western mosquitofish</name>
    <name type="synonym">Heterandria affinis</name>
    <dbReference type="NCBI Taxonomy" id="33528"/>
    <lineage>
        <taxon>Eukaryota</taxon>
        <taxon>Metazoa</taxon>
        <taxon>Chordata</taxon>
        <taxon>Craniata</taxon>
        <taxon>Vertebrata</taxon>
        <taxon>Euteleostomi</taxon>
        <taxon>Actinopterygii</taxon>
        <taxon>Neopterygii</taxon>
        <taxon>Teleostei</taxon>
        <taxon>Neoteleostei</taxon>
        <taxon>Acanthomorphata</taxon>
        <taxon>Ovalentaria</taxon>
        <taxon>Atherinomorphae</taxon>
        <taxon>Cyprinodontiformes</taxon>
        <taxon>Poeciliidae</taxon>
        <taxon>Poeciliinae</taxon>
        <taxon>Gambusia</taxon>
    </lineage>
</organism>
<dbReference type="EMBL" id="NHOQ01000190">
    <property type="protein sequence ID" value="PWA32315.1"/>
    <property type="molecule type" value="Genomic_DNA"/>
</dbReference>
<comment type="caution">
    <text evidence="10">The sequence shown here is derived from an EMBL/GenBank/DDBJ whole genome shotgun (WGS) entry which is preliminary data.</text>
</comment>
<accession>A0A315WSB2</accession>
<dbReference type="FunFam" id="3.30.160.60:FF:001514">
    <property type="entry name" value="Zinc finger protein 407"/>
    <property type="match status" value="1"/>
</dbReference>
<dbReference type="InterPro" id="IPR050527">
    <property type="entry name" value="Snail/Krueppel_Znf"/>
</dbReference>
<protein>
    <recommendedName>
        <fullName evidence="9">C2H2-type domain-containing protein</fullName>
    </recommendedName>
</protein>
<feature type="domain" description="C2H2-type" evidence="9">
    <location>
        <begin position="48"/>
        <end position="77"/>
    </location>
</feature>
<dbReference type="GO" id="GO:0008270">
    <property type="term" value="F:zinc ion binding"/>
    <property type="evidence" value="ECO:0007669"/>
    <property type="project" value="UniProtKB-KW"/>
</dbReference>
<dbReference type="GO" id="GO:0000981">
    <property type="term" value="F:DNA-binding transcription factor activity, RNA polymerase II-specific"/>
    <property type="evidence" value="ECO:0007669"/>
    <property type="project" value="TreeGrafter"/>
</dbReference>
<keyword evidence="2" id="KW-0479">Metal-binding</keyword>